<dbReference type="OrthoDB" id="48998at2"/>
<name>A0A1M6E9Z1_9FIRM</name>
<reference evidence="7 8" key="1">
    <citation type="submission" date="2016-11" db="EMBL/GenBank/DDBJ databases">
        <authorList>
            <person name="Jaros S."/>
            <person name="Januszkiewicz K."/>
            <person name="Wedrychowicz H."/>
        </authorList>
    </citation>
    <scope>NUCLEOTIDE SEQUENCE [LARGE SCALE GENOMIC DNA]</scope>
    <source>
        <strain evidence="7 8">DSM 3074</strain>
    </source>
</reference>
<evidence type="ECO:0000313" key="8">
    <source>
        <dbReference type="Proteomes" id="UP000191240"/>
    </source>
</evidence>
<proteinExistence type="inferred from homology"/>
<dbReference type="InterPro" id="IPR007422">
    <property type="entry name" value="Peptidase_Prp"/>
</dbReference>
<dbReference type="CDD" id="cd16332">
    <property type="entry name" value="Prp-like"/>
    <property type="match status" value="1"/>
</dbReference>
<evidence type="ECO:0000256" key="1">
    <source>
        <dbReference type="ARBA" id="ARBA00022517"/>
    </source>
</evidence>
<dbReference type="SUPFAM" id="SSF118010">
    <property type="entry name" value="TM1457-like"/>
    <property type="match status" value="1"/>
</dbReference>
<evidence type="ECO:0000313" key="7">
    <source>
        <dbReference type="EMBL" id="SHI82327.1"/>
    </source>
</evidence>
<keyword evidence="3" id="KW-0378">Hydrolase</keyword>
<keyword evidence="4" id="KW-0788">Thiol protease</keyword>
<dbReference type="Gene3D" id="3.30.70.1490">
    <property type="entry name" value="Cysteine protease Prp"/>
    <property type="match status" value="1"/>
</dbReference>
<dbReference type="GO" id="GO:0042254">
    <property type="term" value="P:ribosome biogenesis"/>
    <property type="evidence" value="ECO:0007669"/>
    <property type="project" value="UniProtKB-KW"/>
</dbReference>
<dbReference type="AlphaFoldDB" id="A0A1M6E9Z1"/>
<organism evidence="7 8">
    <name type="scientific">Anaerovibrio lipolyticus DSM 3074</name>
    <dbReference type="NCBI Taxonomy" id="1120997"/>
    <lineage>
        <taxon>Bacteria</taxon>
        <taxon>Bacillati</taxon>
        <taxon>Bacillota</taxon>
        <taxon>Negativicutes</taxon>
        <taxon>Selenomonadales</taxon>
        <taxon>Selenomonadaceae</taxon>
        <taxon>Anaerovibrio</taxon>
    </lineage>
</organism>
<sequence length="137" mass="15487">MRRDRQKVDGGIEITVYRNKEDRIFGYTVAGHHGQRGSSIVCAGVSVLAQTTLKGLGEHLMRLHNLSRSNPDSLSAYLKYKVAPGDLQVRLTTDLDDITDALLETMLIGLYDIYDERIRENDLDGVHIFEIQQDQEV</sequence>
<keyword evidence="1" id="KW-0690">Ribosome biogenesis</keyword>
<dbReference type="GO" id="GO:0006508">
    <property type="term" value="P:proteolysis"/>
    <property type="evidence" value="ECO:0007669"/>
    <property type="project" value="UniProtKB-KW"/>
</dbReference>
<evidence type="ECO:0000256" key="4">
    <source>
        <dbReference type="ARBA" id="ARBA00022807"/>
    </source>
</evidence>
<gene>
    <name evidence="7" type="ORF">SAMN02745671_01824</name>
</gene>
<comment type="similarity">
    <text evidence="5">Belongs to the Prp family.</text>
</comment>
<evidence type="ECO:0000256" key="6">
    <source>
        <dbReference type="ARBA" id="ARBA00044538"/>
    </source>
</evidence>
<dbReference type="GO" id="GO:0008234">
    <property type="term" value="F:cysteine-type peptidase activity"/>
    <property type="evidence" value="ECO:0007669"/>
    <property type="project" value="UniProtKB-KW"/>
</dbReference>
<dbReference type="EMBL" id="FQYW01000014">
    <property type="protein sequence ID" value="SHI82327.1"/>
    <property type="molecule type" value="Genomic_DNA"/>
</dbReference>
<dbReference type="Proteomes" id="UP000191240">
    <property type="component" value="Unassembled WGS sequence"/>
</dbReference>
<evidence type="ECO:0000256" key="3">
    <source>
        <dbReference type="ARBA" id="ARBA00022801"/>
    </source>
</evidence>
<dbReference type="RefSeq" id="WP_051555310.1">
    <property type="nucleotide sequence ID" value="NZ_FQYW01000014.1"/>
</dbReference>
<dbReference type="InterPro" id="IPR036764">
    <property type="entry name" value="Peptidase_Prp_sf"/>
</dbReference>
<evidence type="ECO:0000256" key="5">
    <source>
        <dbReference type="ARBA" id="ARBA00044503"/>
    </source>
</evidence>
<accession>A0A1M6E9Z1</accession>
<protein>
    <recommendedName>
        <fullName evidence="6">Ribosomal processing cysteine protease Prp</fullName>
    </recommendedName>
</protein>
<evidence type="ECO:0000256" key="2">
    <source>
        <dbReference type="ARBA" id="ARBA00022670"/>
    </source>
</evidence>
<keyword evidence="2" id="KW-0645">Protease</keyword>
<dbReference type="Pfam" id="PF04327">
    <property type="entry name" value="Peptidase_Prp"/>
    <property type="match status" value="1"/>
</dbReference>